<organism evidence="3 4">
    <name type="scientific">Acetobacterium woodii (strain ATCC 29683 / DSM 1030 / JCM 2381 / KCTC 1655 / WB1)</name>
    <dbReference type="NCBI Taxonomy" id="931626"/>
    <lineage>
        <taxon>Bacteria</taxon>
        <taxon>Bacillati</taxon>
        <taxon>Bacillota</taxon>
        <taxon>Clostridia</taxon>
        <taxon>Eubacteriales</taxon>
        <taxon>Eubacteriaceae</taxon>
        <taxon>Acetobacterium</taxon>
    </lineage>
</organism>
<dbReference type="eggNOG" id="COG0406">
    <property type="taxonomic scope" value="Bacteria"/>
</dbReference>
<evidence type="ECO:0000256" key="1">
    <source>
        <dbReference type="PIRSR" id="PIRSR613078-1"/>
    </source>
</evidence>
<keyword evidence="4" id="KW-1185">Reference proteome</keyword>
<dbReference type="AlphaFoldDB" id="H6LJE1"/>
<dbReference type="InterPro" id="IPR050275">
    <property type="entry name" value="PGM_Phosphatase"/>
</dbReference>
<dbReference type="PANTHER" id="PTHR48100">
    <property type="entry name" value="BROAD-SPECIFICITY PHOSPHATASE YOR283W-RELATED"/>
    <property type="match status" value="1"/>
</dbReference>
<name>H6LJE1_ACEWD</name>
<dbReference type="Proteomes" id="UP000007177">
    <property type="component" value="Chromosome"/>
</dbReference>
<reference evidence="4" key="1">
    <citation type="submission" date="2011-07" db="EMBL/GenBank/DDBJ databases">
        <title>Complete genome sequence of Acetobacterium woodii.</title>
        <authorList>
            <person name="Poehlein A."/>
            <person name="Schmidt S."/>
            <person name="Kaster A.-K."/>
            <person name="Goenrich M."/>
            <person name="Vollmers J."/>
            <person name="Thuermer A."/>
            <person name="Gottschalk G."/>
            <person name="Thauer R.K."/>
            <person name="Daniel R."/>
            <person name="Mueller V."/>
        </authorList>
    </citation>
    <scope>NUCLEOTIDE SEQUENCE [LARGE SCALE GENOMIC DNA]</scope>
    <source>
        <strain evidence="4">ATCC 29683 / DSM 1030 / JCM 2381 / KCTC 1655 / WB1</strain>
    </source>
</reference>
<dbReference type="CDD" id="cd07067">
    <property type="entry name" value="HP_PGM_like"/>
    <property type="match status" value="1"/>
</dbReference>
<dbReference type="SMART" id="SM00855">
    <property type="entry name" value="PGAM"/>
    <property type="match status" value="1"/>
</dbReference>
<feature type="binding site" evidence="2">
    <location>
        <begin position="7"/>
        <end position="14"/>
    </location>
    <ligand>
        <name>substrate</name>
    </ligand>
</feature>
<sequence>MKLVLVRHVETYGNIEHRLNGHTESEYTRRGEAMKELLVKELIALDRKLVFDKIYASPISRAYKIAQAVGEFTGKEINVDHRLREFNFGIFEGKTRDECIALYQPEWDQWMENYLDYPVPDGQSQRQYHQLCAEFLSELNPNETILIVAHGGTVHGMITNLLELPIDSKWHFDIKLGSLTIVDYNDGFGMLSYMTTPPYDELIPDEGPVLTSNKSVLRAEARAEAQAKAASKRQKIANQERK</sequence>
<proteinExistence type="predicted"/>
<dbReference type="Gene3D" id="3.40.50.1240">
    <property type="entry name" value="Phosphoglycerate mutase-like"/>
    <property type="match status" value="1"/>
</dbReference>
<feature type="active site" description="Tele-phosphohistidine intermediate" evidence="1">
    <location>
        <position position="8"/>
    </location>
</feature>
<accession>H6LJE1</accession>
<dbReference type="RefSeq" id="WP_014356304.1">
    <property type="nucleotide sequence ID" value="NC_016894.1"/>
</dbReference>
<feature type="active site" description="Proton donor/acceptor" evidence="1">
    <location>
        <position position="85"/>
    </location>
</feature>
<evidence type="ECO:0000313" key="4">
    <source>
        <dbReference type="Proteomes" id="UP000007177"/>
    </source>
</evidence>
<gene>
    <name evidence="3" type="primary">cobC</name>
    <name evidence="3" type="ordered locus">Awo_c19250</name>
</gene>
<keyword evidence="3" id="KW-0378">Hydrolase</keyword>
<evidence type="ECO:0000256" key="2">
    <source>
        <dbReference type="PIRSR" id="PIRSR613078-2"/>
    </source>
</evidence>
<dbReference type="SUPFAM" id="SSF53254">
    <property type="entry name" value="Phosphoglycerate mutase-like"/>
    <property type="match status" value="1"/>
</dbReference>
<dbReference type="InterPro" id="IPR029033">
    <property type="entry name" value="His_PPase_superfam"/>
</dbReference>
<dbReference type="OrthoDB" id="9783269at2"/>
<dbReference type="EC" id="3.1.3.73" evidence="3"/>
<dbReference type="Pfam" id="PF00300">
    <property type="entry name" value="His_Phos_1"/>
    <property type="match status" value="1"/>
</dbReference>
<dbReference type="KEGG" id="awo:Awo_c19250"/>
<protein>
    <submittedName>
        <fullName evidence="3">Alpha-ribazole phosphatase CobC</fullName>
        <ecNumber evidence="3">3.1.3.73</ecNumber>
    </submittedName>
</protein>
<reference evidence="3 4" key="2">
    <citation type="journal article" date="2012" name="PLoS ONE">
        <title>An ancient pathway combining carbon dioxide fixation with the generation and utilization of a sodium ion gradient for ATP synthesis.</title>
        <authorList>
            <person name="Poehlein A."/>
            <person name="Schmidt S."/>
            <person name="Kaster A.K."/>
            <person name="Goenrich M."/>
            <person name="Vollmers J."/>
            <person name="Thurmer A."/>
            <person name="Bertsch J."/>
            <person name="Schuchmann K."/>
            <person name="Voigt B."/>
            <person name="Hecker M."/>
            <person name="Daniel R."/>
            <person name="Thauer R.K."/>
            <person name="Gottschalk G."/>
            <person name="Muller V."/>
        </authorList>
    </citation>
    <scope>NUCLEOTIDE SEQUENCE [LARGE SCALE GENOMIC DNA]</scope>
    <source>
        <strain evidence="4">ATCC 29683 / DSM 1030 / JCM 2381 / KCTC 1655 / WB1</strain>
    </source>
</reference>
<evidence type="ECO:0000313" key="3">
    <source>
        <dbReference type="EMBL" id="AFA48704.1"/>
    </source>
</evidence>
<dbReference type="GO" id="GO:0043755">
    <property type="term" value="F:alpha-ribazole phosphatase activity"/>
    <property type="evidence" value="ECO:0007669"/>
    <property type="project" value="UniProtKB-EC"/>
</dbReference>
<dbReference type="InterPro" id="IPR013078">
    <property type="entry name" value="His_Pase_superF_clade-1"/>
</dbReference>
<dbReference type="STRING" id="931626.Awo_c19250"/>
<dbReference type="EMBL" id="CP002987">
    <property type="protein sequence ID" value="AFA48704.1"/>
    <property type="molecule type" value="Genomic_DNA"/>
</dbReference>
<dbReference type="HOGENOM" id="CLU_033323_9_5_9"/>
<feature type="binding site" evidence="2">
    <location>
        <position position="61"/>
    </location>
    <ligand>
        <name>substrate</name>
    </ligand>
</feature>